<reference evidence="1 2" key="1">
    <citation type="submission" date="2023-02" db="EMBL/GenBank/DDBJ databases">
        <title>LHISI_Scaffold_Assembly.</title>
        <authorList>
            <person name="Stuart O.P."/>
            <person name="Cleave R."/>
            <person name="Magrath M.J.L."/>
            <person name="Mikheyev A.S."/>
        </authorList>
    </citation>
    <scope>NUCLEOTIDE SEQUENCE [LARGE SCALE GENOMIC DNA]</scope>
    <source>
        <strain evidence="1">Daus_M_001</strain>
        <tissue evidence="1">Leg muscle</tissue>
    </source>
</reference>
<proteinExistence type="predicted"/>
<evidence type="ECO:0000313" key="1">
    <source>
        <dbReference type="EMBL" id="KAJ8886027.1"/>
    </source>
</evidence>
<organism evidence="1 2">
    <name type="scientific">Dryococelus australis</name>
    <dbReference type="NCBI Taxonomy" id="614101"/>
    <lineage>
        <taxon>Eukaryota</taxon>
        <taxon>Metazoa</taxon>
        <taxon>Ecdysozoa</taxon>
        <taxon>Arthropoda</taxon>
        <taxon>Hexapoda</taxon>
        <taxon>Insecta</taxon>
        <taxon>Pterygota</taxon>
        <taxon>Neoptera</taxon>
        <taxon>Polyneoptera</taxon>
        <taxon>Phasmatodea</taxon>
        <taxon>Verophasmatodea</taxon>
        <taxon>Anareolatae</taxon>
        <taxon>Phasmatidae</taxon>
        <taxon>Eurycanthinae</taxon>
        <taxon>Dryococelus</taxon>
    </lineage>
</organism>
<keyword evidence="2" id="KW-1185">Reference proteome</keyword>
<dbReference type="EMBL" id="JARBHB010000004">
    <property type="protein sequence ID" value="KAJ8886027.1"/>
    <property type="molecule type" value="Genomic_DNA"/>
</dbReference>
<accession>A0ABQ9HP62</accession>
<dbReference type="Proteomes" id="UP001159363">
    <property type="component" value="Chromosome X"/>
</dbReference>
<comment type="caution">
    <text evidence="1">The sequence shown here is derived from an EMBL/GenBank/DDBJ whole genome shotgun (WGS) entry which is preliminary data.</text>
</comment>
<gene>
    <name evidence="1" type="ORF">PR048_012233</name>
</gene>
<protein>
    <submittedName>
        <fullName evidence="1">Uncharacterized protein</fullName>
    </submittedName>
</protein>
<name>A0ABQ9HP62_9NEOP</name>
<evidence type="ECO:0000313" key="2">
    <source>
        <dbReference type="Proteomes" id="UP001159363"/>
    </source>
</evidence>
<sequence length="111" mass="12554">MHLNQHSSEGCTSFRKENLTSHAASSAHKKCQGIEDVKMTTPGSHRFCLADVSSMLRKVWMLIVGNTYHTDKKCKEFLDSTTEIERQDLKNNLRSVPYLSVMCDEFVDSAA</sequence>